<dbReference type="EMBL" id="CAMPGE010012745">
    <property type="protein sequence ID" value="CAI2371505.1"/>
    <property type="molecule type" value="Genomic_DNA"/>
</dbReference>
<comment type="caution">
    <text evidence="1">The sequence shown here is derived from an EMBL/GenBank/DDBJ whole genome shotgun (WGS) entry which is preliminary data.</text>
</comment>
<name>A0AAD1UTW1_EUPCR</name>
<dbReference type="AlphaFoldDB" id="A0AAD1UTW1"/>
<proteinExistence type="predicted"/>
<sequence length="88" mass="9862">MQASSLQSWLYIESNLGYHILEVSNLVDFTVLSGAHLSEEVSLGLKKEFRAESVAEGCLSNPIISEKDCLDIRRELLCMRRNGSLPFC</sequence>
<evidence type="ECO:0000313" key="1">
    <source>
        <dbReference type="EMBL" id="CAI2371505.1"/>
    </source>
</evidence>
<organism evidence="1 2">
    <name type="scientific">Euplotes crassus</name>
    <dbReference type="NCBI Taxonomy" id="5936"/>
    <lineage>
        <taxon>Eukaryota</taxon>
        <taxon>Sar</taxon>
        <taxon>Alveolata</taxon>
        <taxon>Ciliophora</taxon>
        <taxon>Intramacronucleata</taxon>
        <taxon>Spirotrichea</taxon>
        <taxon>Hypotrichia</taxon>
        <taxon>Euplotida</taxon>
        <taxon>Euplotidae</taxon>
        <taxon>Moneuplotes</taxon>
    </lineage>
</organism>
<evidence type="ECO:0000313" key="2">
    <source>
        <dbReference type="Proteomes" id="UP001295684"/>
    </source>
</evidence>
<protein>
    <submittedName>
        <fullName evidence="1">Uncharacterized protein</fullName>
    </submittedName>
</protein>
<accession>A0AAD1UTW1</accession>
<dbReference type="Proteomes" id="UP001295684">
    <property type="component" value="Unassembled WGS sequence"/>
</dbReference>
<keyword evidence="2" id="KW-1185">Reference proteome</keyword>
<gene>
    <name evidence="1" type="ORF">ECRASSUSDP1_LOCUS12828</name>
</gene>
<reference evidence="1" key="1">
    <citation type="submission" date="2023-07" db="EMBL/GenBank/DDBJ databases">
        <authorList>
            <consortium name="AG Swart"/>
            <person name="Singh M."/>
            <person name="Singh A."/>
            <person name="Seah K."/>
            <person name="Emmerich C."/>
        </authorList>
    </citation>
    <scope>NUCLEOTIDE SEQUENCE</scope>
    <source>
        <strain evidence="1">DP1</strain>
    </source>
</reference>